<evidence type="ECO:0000256" key="8">
    <source>
        <dbReference type="RuleBase" id="RU363084"/>
    </source>
</evidence>
<evidence type="ECO:0000313" key="11">
    <source>
        <dbReference type="Proteomes" id="UP000398389"/>
    </source>
</evidence>
<evidence type="ECO:0000256" key="1">
    <source>
        <dbReference type="ARBA" id="ARBA00004090"/>
    </source>
</evidence>
<organism evidence="10 11">
    <name type="scientific">Magnusiomyces paraingens</name>
    <dbReference type="NCBI Taxonomy" id="2606893"/>
    <lineage>
        <taxon>Eukaryota</taxon>
        <taxon>Fungi</taxon>
        <taxon>Dikarya</taxon>
        <taxon>Ascomycota</taxon>
        <taxon>Saccharomycotina</taxon>
        <taxon>Dipodascomycetes</taxon>
        <taxon>Dipodascales</taxon>
        <taxon>Dipodascaceae</taxon>
        <taxon>Magnusiomyces</taxon>
    </lineage>
</organism>
<keyword evidence="4 8" id="KW-0690">Ribosome biogenesis</keyword>
<feature type="compositionally biased region" description="Polar residues" evidence="9">
    <location>
        <begin position="19"/>
        <end position="32"/>
    </location>
</feature>
<evidence type="ECO:0000256" key="2">
    <source>
        <dbReference type="ARBA" id="ARBA00004604"/>
    </source>
</evidence>
<dbReference type="InterPro" id="IPR005579">
    <property type="entry name" value="Cgr1-like"/>
</dbReference>
<dbReference type="Proteomes" id="UP000398389">
    <property type="component" value="Unassembled WGS sequence"/>
</dbReference>
<feature type="compositionally biased region" description="Low complexity" evidence="9">
    <location>
        <begin position="1"/>
        <end position="18"/>
    </location>
</feature>
<keyword evidence="5 8" id="KW-0698">rRNA processing</keyword>
<sequence length="133" mass="15673">MSDNETTTVPTEAPEVYTGTSVTAQRDTPQTRKSNRTWREQKTPLRISALGVGKTAWEKRVQARTEAAAFKARVQEMKDEKEGERRRRMEERAAREAAKKEKERYAELAKKMHAKKLERLRRKEKRNKMLKER</sequence>
<dbReference type="GeneID" id="43583572"/>
<dbReference type="GO" id="GO:0006364">
    <property type="term" value="P:rRNA processing"/>
    <property type="evidence" value="ECO:0007669"/>
    <property type="project" value="UniProtKB-UniRule"/>
</dbReference>
<dbReference type="OrthoDB" id="3942380at2759"/>
<keyword evidence="6" id="KW-0175">Coiled coil</keyword>
<accession>A0A5E8C3T6</accession>
<evidence type="ECO:0000313" key="10">
    <source>
        <dbReference type="EMBL" id="VVT55825.1"/>
    </source>
</evidence>
<evidence type="ECO:0000256" key="9">
    <source>
        <dbReference type="SAM" id="MobiDB-lite"/>
    </source>
</evidence>
<keyword evidence="11" id="KW-1185">Reference proteome</keyword>
<dbReference type="GO" id="GO:0005730">
    <property type="term" value="C:nucleolus"/>
    <property type="evidence" value="ECO:0007669"/>
    <property type="project" value="UniProtKB-SubCell"/>
</dbReference>
<comment type="function">
    <text evidence="1 8">Involved in nucleolar integrity and required for processing of the pre-rRNA for the 60S ribosome subunit.</text>
</comment>
<comment type="similarity">
    <text evidence="3 8">Belongs to the CGR1 family.</text>
</comment>
<evidence type="ECO:0000256" key="3">
    <source>
        <dbReference type="ARBA" id="ARBA00007869"/>
    </source>
</evidence>
<gene>
    <name evidence="10" type="ORF">SAPINGB_P004757</name>
</gene>
<keyword evidence="7 8" id="KW-0539">Nucleus</keyword>
<evidence type="ECO:0000256" key="6">
    <source>
        <dbReference type="ARBA" id="ARBA00023054"/>
    </source>
</evidence>
<dbReference type="RefSeq" id="XP_031855363.1">
    <property type="nucleotide sequence ID" value="XM_031999472.1"/>
</dbReference>
<protein>
    <recommendedName>
        <fullName evidence="8">rRNA-processing protein</fullName>
    </recommendedName>
</protein>
<dbReference type="Pfam" id="PF03879">
    <property type="entry name" value="Cgr1"/>
    <property type="match status" value="1"/>
</dbReference>
<evidence type="ECO:0000256" key="5">
    <source>
        <dbReference type="ARBA" id="ARBA00022552"/>
    </source>
</evidence>
<dbReference type="EMBL" id="CABVLU010000003">
    <property type="protein sequence ID" value="VVT55825.1"/>
    <property type="molecule type" value="Genomic_DNA"/>
</dbReference>
<feature type="region of interest" description="Disordered" evidence="9">
    <location>
        <begin position="75"/>
        <end position="101"/>
    </location>
</feature>
<comment type="subcellular location">
    <subcellularLocation>
        <location evidence="2 8">Nucleus</location>
        <location evidence="2 8">Nucleolus</location>
    </subcellularLocation>
</comment>
<dbReference type="AlphaFoldDB" id="A0A5E8C3T6"/>
<evidence type="ECO:0000256" key="4">
    <source>
        <dbReference type="ARBA" id="ARBA00022517"/>
    </source>
</evidence>
<feature type="region of interest" description="Disordered" evidence="9">
    <location>
        <begin position="1"/>
        <end position="38"/>
    </location>
</feature>
<reference evidence="10 11" key="1">
    <citation type="submission" date="2019-09" db="EMBL/GenBank/DDBJ databases">
        <authorList>
            <person name="Brejova B."/>
        </authorList>
    </citation>
    <scope>NUCLEOTIDE SEQUENCE [LARGE SCALE GENOMIC DNA]</scope>
</reference>
<name>A0A5E8C3T6_9ASCO</name>
<evidence type="ECO:0000256" key="7">
    <source>
        <dbReference type="ARBA" id="ARBA00023242"/>
    </source>
</evidence>
<proteinExistence type="inferred from homology"/>